<reference evidence="3" key="1">
    <citation type="journal article" date="2023" name="Proc. Natl. Acad. Sci. U.S.A.">
        <title>Genomic and structural basis for evolution of tropane alkaloid biosynthesis.</title>
        <authorList>
            <person name="Wanga Y.-J."/>
            <person name="Taina T."/>
            <person name="Yua J.-Y."/>
            <person name="Lia J."/>
            <person name="Xua B."/>
            <person name="Chenc J."/>
            <person name="D'Auriad J.C."/>
            <person name="Huanga J.-P."/>
            <person name="Huanga S.-X."/>
        </authorList>
    </citation>
    <scope>NUCLEOTIDE SEQUENCE [LARGE SCALE GENOMIC DNA]</scope>
    <source>
        <strain evidence="3">cv. KIB-2019</strain>
    </source>
</reference>
<dbReference type="EMBL" id="JAJAGQ010000014">
    <property type="protein sequence ID" value="KAJ8544142.1"/>
    <property type="molecule type" value="Genomic_DNA"/>
</dbReference>
<sequence>MVTTSERNLCECKLGELELLKSLNFTCKYLLAGSNWRFKQTSPSFQIVTCIPCFASQSSGKSSVFERIVGRYFLPRGSGIVARRPEGWVC</sequence>
<dbReference type="OrthoDB" id="5061070at2759"/>
<organism evidence="2 3">
    <name type="scientific">Anisodus acutangulus</name>
    <dbReference type="NCBI Taxonomy" id="402998"/>
    <lineage>
        <taxon>Eukaryota</taxon>
        <taxon>Viridiplantae</taxon>
        <taxon>Streptophyta</taxon>
        <taxon>Embryophyta</taxon>
        <taxon>Tracheophyta</taxon>
        <taxon>Spermatophyta</taxon>
        <taxon>Magnoliopsida</taxon>
        <taxon>eudicotyledons</taxon>
        <taxon>Gunneridae</taxon>
        <taxon>Pentapetalae</taxon>
        <taxon>asterids</taxon>
        <taxon>lamiids</taxon>
        <taxon>Solanales</taxon>
        <taxon>Solanaceae</taxon>
        <taxon>Solanoideae</taxon>
        <taxon>Hyoscyameae</taxon>
        <taxon>Anisodus</taxon>
    </lineage>
</organism>
<keyword evidence="3" id="KW-1185">Reference proteome</keyword>
<proteinExistence type="predicted"/>
<feature type="domain" description="Dynamin N-terminal" evidence="1">
    <location>
        <begin position="56"/>
        <end position="85"/>
    </location>
</feature>
<gene>
    <name evidence="2" type="ORF">K7X08_028653</name>
</gene>
<accession>A0A9Q1R7I2</accession>
<dbReference type="InterPro" id="IPR027417">
    <property type="entry name" value="P-loop_NTPase"/>
</dbReference>
<dbReference type="InterPro" id="IPR022812">
    <property type="entry name" value="Dynamin"/>
</dbReference>
<evidence type="ECO:0000313" key="3">
    <source>
        <dbReference type="Proteomes" id="UP001152561"/>
    </source>
</evidence>
<dbReference type="Gene3D" id="3.40.50.300">
    <property type="entry name" value="P-loop containing nucleotide triphosphate hydrolases"/>
    <property type="match status" value="1"/>
</dbReference>
<dbReference type="Pfam" id="PF00350">
    <property type="entry name" value="Dynamin_N"/>
    <property type="match status" value="1"/>
</dbReference>
<dbReference type="SUPFAM" id="SSF52540">
    <property type="entry name" value="P-loop containing nucleoside triphosphate hydrolases"/>
    <property type="match status" value="1"/>
</dbReference>
<protein>
    <recommendedName>
        <fullName evidence="1">Dynamin N-terminal domain-containing protein</fullName>
    </recommendedName>
</protein>
<evidence type="ECO:0000259" key="1">
    <source>
        <dbReference type="Pfam" id="PF00350"/>
    </source>
</evidence>
<comment type="caution">
    <text evidence="2">The sequence shown here is derived from an EMBL/GenBank/DDBJ whole genome shotgun (WGS) entry which is preliminary data.</text>
</comment>
<dbReference type="AlphaFoldDB" id="A0A9Q1R7I2"/>
<dbReference type="Proteomes" id="UP001152561">
    <property type="component" value="Unassembled WGS sequence"/>
</dbReference>
<dbReference type="PRINTS" id="PR00195">
    <property type="entry name" value="DYNAMIN"/>
</dbReference>
<dbReference type="InterPro" id="IPR045063">
    <property type="entry name" value="Dynamin_N"/>
</dbReference>
<name>A0A9Q1R7I2_9SOLA</name>
<evidence type="ECO:0000313" key="2">
    <source>
        <dbReference type="EMBL" id="KAJ8544142.1"/>
    </source>
</evidence>